<dbReference type="InterPro" id="IPR040921">
    <property type="entry name" value="Peptidase_S66C"/>
</dbReference>
<dbReference type="SUPFAM" id="SSF141986">
    <property type="entry name" value="LD-carboxypeptidase A C-terminal domain-like"/>
    <property type="match status" value="1"/>
</dbReference>
<name>A0A6G2CEY7_9FIRM</name>
<protein>
    <submittedName>
        <fullName evidence="6">LD-carboxypeptidase</fullName>
    </submittedName>
</protein>
<keyword evidence="5" id="KW-0720">Serine protease</keyword>
<comment type="caution">
    <text evidence="6">The sequence shown here is derived from an EMBL/GenBank/DDBJ whole genome shotgun (WGS) entry which is preliminary data.</text>
</comment>
<dbReference type="Pfam" id="PF02016">
    <property type="entry name" value="Peptidase_S66"/>
    <property type="match status" value="1"/>
</dbReference>
<evidence type="ECO:0000256" key="1">
    <source>
        <dbReference type="ARBA" id="ARBA00010233"/>
    </source>
</evidence>
<dbReference type="PIRSF" id="PIRSF028757">
    <property type="entry name" value="LD-carboxypeptidase"/>
    <property type="match status" value="1"/>
</dbReference>
<dbReference type="EMBL" id="WMQV01000008">
    <property type="protein sequence ID" value="MTL93947.1"/>
    <property type="molecule type" value="Genomic_DNA"/>
</dbReference>
<evidence type="ECO:0000256" key="3">
    <source>
        <dbReference type="ARBA" id="ARBA00022670"/>
    </source>
</evidence>
<dbReference type="Gene3D" id="3.40.50.10740">
    <property type="entry name" value="Class I glutamine amidotransferase-like"/>
    <property type="match status" value="1"/>
</dbReference>
<comment type="similarity">
    <text evidence="1">Belongs to the peptidase S66 family.</text>
</comment>
<evidence type="ECO:0000256" key="4">
    <source>
        <dbReference type="ARBA" id="ARBA00022801"/>
    </source>
</evidence>
<sequence length="295" mass="32593">MGMIQPKALLPGGKIGIVALAGPLEAETVFKGEATLKELGFDVVVAPSCYERKGYLAGMSDRRRAEDLIMMFADDEVDAILCMRGGYGCNRIIPYLKNFKFSKYPKPFVGYSDITYLHIYLNQCHNLITYHGPMLKDLMLKDEVTLQSAKHVIIEAKPVELTDISYYDDTKDSVEGILVGGNLTIICSTLGTPYEIDTKDKILFIEEVNEPVYAIDRLLTQLKYSGKLEDAAGIMIGDFNVFDKKASAKLLKKMLKGLGKPVAYGIESGHCSPLLTLPMGAKVCLNPNEHRVKIG</sequence>
<dbReference type="GO" id="GO:0008236">
    <property type="term" value="F:serine-type peptidase activity"/>
    <property type="evidence" value="ECO:0007669"/>
    <property type="project" value="UniProtKB-KW"/>
</dbReference>
<dbReference type="Gene3D" id="3.50.30.60">
    <property type="entry name" value="LD-carboxypeptidase A C-terminal domain-like"/>
    <property type="match status" value="1"/>
</dbReference>
<dbReference type="InterPro" id="IPR029062">
    <property type="entry name" value="Class_I_gatase-like"/>
</dbReference>
<dbReference type="InterPro" id="IPR040449">
    <property type="entry name" value="Peptidase_S66_N"/>
</dbReference>
<keyword evidence="2 6" id="KW-0121">Carboxypeptidase</keyword>
<evidence type="ECO:0000256" key="5">
    <source>
        <dbReference type="ARBA" id="ARBA00022825"/>
    </source>
</evidence>
<gene>
    <name evidence="6" type="ORF">GMA64_05365</name>
</gene>
<keyword evidence="4" id="KW-0378">Hydrolase</keyword>
<proteinExistence type="inferred from homology"/>
<evidence type="ECO:0000256" key="2">
    <source>
        <dbReference type="ARBA" id="ARBA00022645"/>
    </source>
</evidence>
<dbReference type="InterPro" id="IPR027461">
    <property type="entry name" value="Carboxypeptidase_A_C_sf"/>
</dbReference>
<organism evidence="6">
    <name type="scientific">Turicibacter sanguinis</name>
    <dbReference type="NCBI Taxonomy" id="154288"/>
    <lineage>
        <taxon>Bacteria</taxon>
        <taxon>Bacillati</taxon>
        <taxon>Bacillota</taxon>
        <taxon>Erysipelotrichia</taxon>
        <taxon>Erysipelotrichales</taxon>
        <taxon>Turicibacteraceae</taxon>
        <taxon>Turicibacter</taxon>
    </lineage>
</organism>
<keyword evidence="3" id="KW-0645">Protease</keyword>
<dbReference type="InterPro" id="IPR027478">
    <property type="entry name" value="LdcA_N"/>
</dbReference>
<dbReference type="AlphaFoldDB" id="A0A6G2CEY7"/>
<accession>A0A6G2CEY7</accession>
<dbReference type="GO" id="GO:0004180">
    <property type="term" value="F:carboxypeptidase activity"/>
    <property type="evidence" value="ECO:0007669"/>
    <property type="project" value="UniProtKB-KW"/>
</dbReference>
<dbReference type="GO" id="GO:0006508">
    <property type="term" value="P:proteolysis"/>
    <property type="evidence" value="ECO:0007669"/>
    <property type="project" value="UniProtKB-KW"/>
</dbReference>
<evidence type="ECO:0000313" key="6">
    <source>
        <dbReference type="EMBL" id="MTL93947.1"/>
    </source>
</evidence>
<dbReference type="PANTHER" id="PTHR30237">
    <property type="entry name" value="MURAMOYLTETRAPEPTIDE CARBOXYPEPTIDASE"/>
    <property type="match status" value="1"/>
</dbReference>
<dbReference type="SUPFAM" id="SSF52317">
    <property type="entry name" value="Class I glutamine amidotransferase-like"/>
    <property type="match status" value="1"/>
</dbReference>
<dbReference type="InterPro" id="IPR003507">
    <property type="entry name" value="S66_fam"/>
</dbReference>
<dbReference type="Pfam" id="PF17676">
    <property type="entry name" value="Peptidase_S66C"/>
    <property type="match status" value="1"/>
</dbReference>
<dbReference type="PANTHER" id="PTHR30237:SF2">
    <property type="entry name" value="MUREIN TETRAPEPTIDE CARBOXYPEPTIDASE"/>
    <property type="match status" value="1"/>
</dbReference>
<dbReference type="CDD" id="cd07025">
    <property type="entry name" value="Peptidase_S66"/>
    <property type="match status" value="1"/>
</dbReference>
<reference evidence="6" key="1">
    <citation type="journal article" date="2019" name="Nat. Med.">
        <title>A library of human gut bacterial isolates paired with longitudinal multiomics data enables mechanistic microbiome research.</title>
        <authorList>
            <person name="Poyet M."/>
            <person name="Groussin M."/>
            <person name="Gibbons S.M."/>
            <person name="Avila-Pacheco J."/>
            <person name="Jiang X."/>
            <person name="Kearney S.M."/>
            <person name="Perrotta A.R."/>
            <person name="Berdy B."/>
            <person name="Zhao S."/>
            <person name="Lieberman T.D."/>
            <person name="Swanson P.K."/>
            <person name="Smith M."/>
            <person name="Roesemann S."/>
            <person name="Alexander J.E."/>
            <person name="Rich S.A."/>
            <person name="Livny J."/>
            <person name="Vlamakis H."/>
            <person name="Clish C."/>
            <person name="Bullock K."/>
            <person name="Deik A."/>
            <person name="Scott J."/>
            <person name="Pierce K.A."/>
            <person name="Xavier R.J."/>
            <person name="Alm E.J."/>
        </authorList>
    </citation>
    <scope>NUCLEOTIDE SEQUENCE</scope>
    <source>
        <strain evidence="6">BIOML-A179</strain>
    </source>
</reference>